<evidence type="ECO:0000313" key="15">
    <source>
        <dbReference type="EMBL" id="CAK9328564.1"/>
    </source>
</evidence>
<keyword evidence="7" id="KW-0677">Repeat</keyword>
<organism evidence="15 16">
    <name type="scientific">Citrullus colocynthis</name>
    <name type="common">colocynth</name>
    <dbReference type="NCBI Taxonomy" id="252529"/>
    <lineage>
        <taxon>Eukaryota</taxon>
        <taxon>Viridiplantae</taxon>
        <taxon>Streptophyta</taxon>
        <taxon>Embryophyta</taxon>
        <taxon>Tracheophyta</taxon>
        <taxon>Spermatophyta</taxon>
        <taxon>Magnoliopsida</taxon>
        <taxon>eudicotyledons</taxon>
        <taxon>Gunneridae</taxon>
        <taxon>Pentapetalae</taxon>
        <taxon>rosids</taxon>
        <taxon>fabids</taxon>
        <taxon>Cucurbitales</taxon>
        <taxon>Cucurbitaceae</taxon>
        <taxon>Benincaseae</taxon>
        <taxon>Citrullus</taxon>
    </lineage>
</organism>
<feature type="transmembrane region" description="Helical" evidence="12">
    <location>
        <begin position="1021"/>
        <end position="1045"/>
    </location>
</feature>
<keyword evidence="16" id="KW-1185">Reference proteome</keyword>
<keyword evidence="4" id="KW-0433">Leucine-rich repeat</keyword>
<dbReference type="InterPro" id="IPR046956">
    <property type="entry name" value="RLP23-like"/>
</dbReference>
<keyword evidence="8 12" id="KW-1133">Transmembrane helix</keyword>
<comment type="subcellular location">
    <subcellularLocation>
        <location evidence="1">Cell membrane</location>
        <topology evidence="1">Single-pass type I membrane protein</topology>
    </subcellularLocation>
</comment>
<dbReference type="Pfam" id="PF08263">
    <property type="entry name" value="LRRNT_2"/>
    <property type="match status" value="1"/>
</dbReference>
<keyword evidence="10" id="KW-0675">Receptor</keyword>
<protein>
    <recommendedName>
        <fullName evidence="14">Leucine-rich repeat-containing N-terminal plant-type domain-containing protein</fullName>
    </recommendedName>
</protein>
<evidence type="ECO:0000256" key="5">
    <source>
        <dbReference type="ARBA" id="ARBA00022692"/>
    </source>
</evidence>
<evidence type="ECO:0000256" key="12">
    <source>
        <dbReference type="SAM" id="Phobius"/>
    </source>
</evidence>
<dbReference type="PANTHER" id="PTHR48061">
    <property type="entry name" value="LEUCINE-RICH REPEAT RECEPTOR PROTEIN KINASE EMS1-LIKE-RELATED"/>
    <property type="match status" value="1"/>
</dbReference>
<dbReference type="Pfam" id="PF00560">
    <property type="entry name" value="LRR_1"/>
    <property type="match status" value="7"/>
</dbReference>
<sequence length="1080" mass="119910">MAVLLMLHQVISCSFFLLFLFNCIANTHHVCDPKERLSLLKFKKAFSLSESASNSSCNDAYPKTATWNQTNKDCCSWDGVKCDEEGGGHVVGLDLSCSWLSGVLHPNNTLFALSHLQTLNLSHNFLFFSKFSPQFGTFKNLRLLDLSSAYFMGDVPLEISYLSNLVSLDLSSNTYLTFSDVVMNQLVHNLTNLRDLALTGVSLLDITTTTFMNLSLSLASLSLSSTKLTGNFPQHIMSLPNLQVLQLDNNYELKGQLPMSNWSESLEVLNLFSTDFSGEIPYSIGTAKSLRSLNLWSCNFTGGIPNSIGNLTQLNNIDLSLNNFNGQLPNTWNKLQSLSSFVIHKNSFMGQLPNSLFNLTQLSHMTFSSNLFSGPLPTNVASDRLSNLIQLNMKNNSLIGAIPSWLYALPRLNYLDLSGNHFSSFMRDFKSNSLEFLDLSTNNLQGGIPESIYKQVNLTYLTLRSNNLSGVLNLDMLLRVKSRLVSLDVSYNKQLLIQSTNVSSVNNNLIHIEMGSCKLGKFPYFLRYQKKLEHLDLSNSQIQGGIPKWFSELSALSHLNLSHNSLSSGIEVLLTLPNLGYLFLDSNLFELPFPMLPSSINQFTASNNEFRGDIHPSICKATNLTFLDLSNNSLSGAIPSCFFNLTSLMLLELKRNNFSGSIPIPPQLILVYTASENHFPGEIPSSICHAKFLAVLSLSNNHLSGTVPPCLANLSSLAVLDLKNNKFSGTFPILFPTGSQLRSLDLNGNQIEGELPPSLLNCEHLQVLDLGNNKITGMSPYWLEAASSLRVLILRSNRFYGQINNSMNKNSFPNLRIIDLSRNHFSGALPSNLFKNMRAMKEVEMGNQKPNSPSLESDILPFYQDSVVVSLKGFDLKLETILLIFKAIDFSSNDFSGEIPESIGMFISLKGLNFSRNKLTGKIPITLGNLSNLEWLDLSSNELLGKIPPQLAALTFLSVLNLSQNHLSGPIPQGKQFATFGSSSFVGNLGLCGFPLPNCDTKNGHISQLQHEESESLGKGFWWKVVLMGYGCGMVFGIFVAYIVFRIGKPMWIVAMVEGRRPSKKQRSKRRNCWPKKRND</sequence>
<dbReference type="InterPro" id="IPR032675">
    <property type="entry name" value="LRR_dom_sf"/>
</dbReference>
<dbReference type="PROSITE" id="PS51450">
    <property type="entry name" value="LRR"/>
    <property type="match status" value="2"/>
</dbReference>
<evidence type="ECO:0000256" key="13">
    <source>
        <dbReference type="SAM" id="SignalP"/>
    </source>
</evidence>
<evidence type="ECO:0000256" key="4">
    <source>
        <dbReference type="ARBA" id="ARBA00022614"/>
    </source>
</evidence>
<dbReference type="EMBL" id="OZ021743">
    <property type="protein sequence ID" value="CAK9328564.1"/>
    <property type="molecule type" value="Genomic_DNA"/>
</dbReference>
<dbReference type="PRINTS" id="PR00019">
    <property type="entry name" value="LEURICHRPT"/>
</dbReference>
<dbReference type="SUPFAM" id="SSF52058">
    <property type="entry name" value="L domain-like"/>
    <property type="match status" value="3"/>
</dbReference>
<evidence type="ECO:0000256" key="10">
    <source>
        <dbReference type="ARBA" id="ARBA00023170"/>
    </source>
</evidence>
<feature type="signal peptide" evidence="13">
    <location>
        <begin position="1"/>
        <end position="25"/>
    </location>
</feature>
<comment type="similarity">
    <text evidence="2">Belongs to the RLP family.</text>
</comment>
<dbReference type="Pfam" id="PF13855">
    <property type="entry name" value="LRR_8"/>
    <property type="match status" value="2"/>
</dbReference>
<dbReference type="InterPro" id="IPR001611">
    <property type="entry name" value="Leu-rich_rpt"/>
</dbReference>
<feature type="domain" description="Leucine-rich repeat-containing N-terminal plant-type" evidence="14">
    <location>
        <begin position="33"/>
        <end position="83"/>
    </location>
</feature>
<evidence type="ECO:0000256" key="6">
    <source>
        <dbReference type="ARBA" id="ARBA00022729"/>
    </source>
</evidence>
<dbReference type="InterPro" id="IPR013210">
    <property type="entry name" value="LRR_N_plant-typ"/>
</dbReference>
<dbReference type="SMART" id="SM00369">
    <property type="entry name" value="LRR_TYP"/>
    <property type="match status" value="9"/>
</dbReference>
<gene>
    <name evidence="15" type="ORF">CITCOLO1_LOCUS20984</name>
</gene>
<evidence type="ECO:0000256" key="3">
    <source>
        <dbReference type="ARBA" id="ARBA00022475"/>
    </source>
</evidence>
<evidence type="ECO:0000256" key="11">
    <source>
        <dbReference type="ARBA" id="ARBA00023180"/>
    </source>
</evidence>
<evidence type="ECO:0000313" key="16">
    <source>
        <dbReference type="Proteomes" id="UP001642487"/>
    </source>
</evidence>
<reference evidence="15 16" key="1">
    <citation type="submission" date="2024-03" db="EMBL/GenBank/DDBJ databases">
        <authorList>
            <person name="Gkanogiannis A."/>
            <person name="Becerra Lopez-Lavalle L."/>
        </authorList>
    </citation>
    <scope>NUCLEOTIDE SEQUENCE [LARGE SCALE GENOMIC DNA]</scope>
</reference>
<feature type="chain" id="PRO_5045790736" description="Leucine-rich repeat-containing N-terminal plant-type domain-containing protein" evidence="13">
    <location>
        <begin position="26"/>
        <end position="1080"/>
    </location>
</feature>
<dbReference type="SUPFAM" id="SSF52047">
    <property type="entry name" value="RNI-like"/>
    <property type="match status" value="1"/>
</dbReference>
<dbReference type="Gene3D" id="3.80.10.10">
    <property type="entry name" value="Ribonuclease Inhibitor"/>
    <property type="match status" value="7"/>
</dbReference>
<evidence type="ECO:0000256" key="9">
    <source>
        <dbReference type="ARBA" id="ARBA00023136"/>
    </source>
</evidence>
<keyword evidence="11" id="KW-0325">Glycoprotein</keyword>
<proteinExistence type="inferred from homology"/>
<dbReference type="Proteomes" id="UP001642487">
    <property type="component" value="Chromosome 9"/>
</dbReference>
<keyword evidence="9 12" id="KW-0472">Membrane</keyword>
<evidence type="ECO:0000256" key="8">
    <source>
        <dbReference type="ARBA" id="ARBA00022989"/>
    </source>
</evidence>
<accession>A0ABP0Z701</accession>
<name>A0ABP0Z701_9ROSI</name>
<evidence type="ECO:0000256" key="1">
    <source>
        <dbReference type="ARBA" id="ARBA00004251"/>
    </source>
</evidence>
<keyword evidence="3" id="KW-1003">Cell membrane</keyword>
<evidence type="ECO:0000256" key="2">
    <source>
        <dbReference type="ARBA" id="ARBA00009592"/>
    </source>
</evidence>
<dbReference type="PANTHER" id="PTHR48061:SF2">
    <property type="entry name" value="RECEPTOR LIKE PROTEIN 30-LIKE"/>
    <property type="match status" value="1"/>
</dbReference>
<keyword evidence="6 13" id="KW-0732">Signal</keyword>
<evidence type="ECO:0000256" key="7">
    <source>
        <dbReference type="ARBA" id="ARBA00022737"/>
    </source>
</evidence>
<keyword evidence="5 12" id="KW-0812">Transmembrane</keyword>
<evidence type="ECO:0000259" key="14">
    <source>
        <dbReference type="Pfam" id="PF08263"/>
    </source>
</evidence>
<dbReference type="InterPro" id="IPR003591">
    <property type="entry name" value="Leu-rich_rpt_typical-subtyp"/>
</dbReference>